<gene>
    <name evidence="2" type="ORF">B5V00_06805</name>
</gene>
<feature type="compositionally biased region" description="Basic residues" evidence="1">
    <location>
        <begin position="248"/>
        <end position="257"/>
    </location>
</feature>
<name>A0A1X0Y896_9BACT</name>
<keyword evidence="3" id="KW-1185">Reference proteome</keyword>
<dbReference type="OrthoDB" id="5405143at2"/>
<sequence>MLFDKLAGFVERNIPGLVPEIEKTALFEFPFRAHEVVEQGMFSQDDLDHFFLPFPQVAIEDRATCTFFFDGEEKQVGLATPRTFIEVMAMDGGSDPEAFIGSPSSITPEMRQLARQEGLHQLAFGRLFSMELPGGNQNYKIAATVDRIVAINGKGQILGQMDSDEIHMMPGHEETARSVIGNIATAIEELMLLNNSPEYFIFETAPAKPRKIKRGRITRSPDRPRFVPLKPDEIRKTMGLKDESGQKGTRRPHERRRHWRVLKSERYTKKRGQRVLVEACWIGPSEAVVGKKRYRVRLDI</sequence>
<evidence type="ECO:0000313" key="2">
    <source>
        <dbReference type="EMBL" id="ORJ61336.1"/>
    </source>
</evidence>
<dbReference type="Proteomes" id="UP000193136">
    <property type="component" value="Unassembled WGS sequence"/>
</dbReference>
<reference evidence="2 3" key="1">
    <citation type="submission" date="2017-03" db="EMBL/GenBank/DDBJ databases">
        <title>Genome sequence of Geothermobacter sp. EPR-M, Deep-Sea Iron Reducer.</title>
        <authorList>
            <person name="Tully B."/>
            <person name="Savalia P."/>
            <person name="Abuyen K."/>
            <person name="Baughan C."/>
            <person name="Romero E."/>
            <person name="Ronkowski C."/>
            <person name="Torres B."/>
            <person name="Tremblay J."/>
            <person name="Trujillo A."/>
            <person name="Tyler M."/>
            <person name="Perez-Rodriguez I."/>
            <person name="Amend J."/>
        </authorList>
    </citation>
    <scope>NUCLEOTIDE SEQUENCE [LARGE SCALE GENOMIC DNA]</scope>
    <source>
        <strain evidence="2 3">EPR-M</strain>
    </source>
</reference>
<organism evidence="2 3">
    <name type="scientific">Geothermobacter hydrogeniphilus</name>
    <dbReference type="NCBI Taxonomy" id="1969733"/>
    <lineage>
        <taxon>Bacteria</taxon>
        <taxon>Pseudomonadati</taxon>
        <taxon>Thermodesulfobacteriota</taxon>
        <taxon>Desulfuromonadia</taxon>
        <taxon>Desulfuromonadales</taxon>
        <taxon>Geothermobacteraceae</taxon>
        <taxon>Geothermobacter</taxon>
    </lineage>
</organism>
<protein>
    <submittedName>
        <fullName evidence="2">Uncharacterized protein</fullName>
    </submittedName>
</protein>
<dbReference type="RefSeq" id="WP_085010015.1">
    <property type="nucleotide sequence ID" value="NZ_NAAD01000006.1"/>
</dbReference>
<dbReference type="AlphaFoldDB" id="A0A1X0Y896"/>
<evidence type="ECO:0000256" key="1">
    <source>
        <dbReference type="SAM" id="MobiDB-lite"/>
    </source>
</evidence>
<proteinExistence type="predicted"/>
<dbReference type="EMBL" id="NAAD01000006">
    <property type="protein sequence ID" value="ORJ61336.1"/>
    <property type="molecule type" value="Genomic_DNA"/>
</dbReference>
<dbReference type="STRING" id="1969733.B5V00_06805"/>
<comment type="caution">
    <text evidence="2">The sequence shown here is derived from an EMBL/GenBank/DDBJ whole genome shotgun (WGS) entry which is preliminary data.</text>
</comment>
<accession>A0A1X0Y896</accession>
<evidence type="ECO:0000313" key="3">
    <source>
        <dbReference type="Proteomes" id="UP000193136"/>
    </source>
</evidence>
<feature type="region of interest" description="Disordered" evidence="1">
    <location>
        <begin position="238"/>
        <end position="257"/>
    </location>
</feature>